<feature type="region of interest" description="Disordered" evidence="18">
    <location>
        <begin position="863"/>
        <end position="886"/>
    </location>
</feature>
<keyword evidence="8" id="KW-0274">FAD</keyword>
<evidence type="ECO:0000313" key="22">
    <source>
        <dbReference type="EMBL" id="KAK6737970.1"/>
    </source>
</evidence>
<keyword evidence="7 16" id="KW-0479">Metal-binding</keyword>
<feature type="compositionally biased region" description="Polar residues" evidence="18">
    <location>
        <begin position="1817"/>
        <end position="1830"/>
    </location>
</feature>
<feature type="domain" description="BMERB" evidence="21">
    <location>
        <begin position="1524"/>
        <end position="1663"/>
    </location>
</feature>
<reference evidence="22 23" key="1">
    <citation type="submission" date="2023-08" db="EMBL/GenBank/DDBJ databases">
        <title>A Necator americanus chromosomal reference genome.</title>
        <authorList>
            <person name="Ilik V."/>
            <person name="Petrzelkova K.J."/>
            <person name="Pardy F."/>
            <person name="Fuh T."/>
            <person name="Niatou-Singa F.S."/>
            <person name="Gouil Q."/>
            <person name="Baker L."/>
            <person name="Ritchie M.E."/>
            <person name="Jex A.R."/>
            <person name="Gazzola D."/>
            <person name="Li H."/>
            <person name="Toshio Fujiwara R."/>
            <person name="Zhan B."/>
            <person name="Aroian R.V."/>
            <person name="Pafco B."/>
            <person name="Schwarz E.M."/>
        </authorList>
    </citation>
    <scope>NUCLEOTIDE SEQUENCE [LARGE SCALE GENOMIC DNA]</scope>
    <source>
        <strain evidence="22 23">Aroian</strain>
        <tissue evidence="22">Whole animal</tissue>
    </source>
</reference>
<dbReference type="PANTHER" id="PTHR23167">
    <property type="entry name" value="CALPONIN HOMOLOGY DOMAIN-CONTAINING PROTEIN DDB_G0272472-RELATED"/>
    <property type="match status" value="1"/>
</dbReference>
<accession>A0ABR1CKJ0</accession>
<feature type="compositionally biased region" description="Acidic residues" evidence="18">
    <location>
        <begin position="2549"/>
        <end position="2576"/>
    </location>
</feature>
<feature type="compositionally biased region" description="Low complexity" evidence="18">
    <location>
        <begin position="2493"/>
        <end position="2502"/>
    </location>
</feature>
<dbReference type="InterPro" id="IPR036872">
    <property type="entry name" value="CH_dom_sf"/>
</dbReference>
<comment type="subcellular location">
    <subcellularLocation>
        <location evidence="2">Cytoplasm</location>
    </subcellularLocation>
</comment>
<evidence type="ECO:0000256" key="1">
    <source>
        <dbReference type="ARBA" id="ARBA00001974"/>
    </source>
</evidence>
<evidence type="ECO:0000256" key="17">
    <source>
        <dbReference type="SAM" id="Coils"/>
    </source>
</evidence>
<evidence type="ECO:0000256" key="15">
    <source>
        <dbReference type="ARBA" id="ARBA00049522"/>
    </source>
</evidence>
<keyword evidence="6" id="KW-0285">Flavoprotein</keyword>
<evidence type="ECO:0000313" key="23">
    <source>
        <dbReference type="Proteomes" id="UP001303046"/>
    </source>
</evidence>
<evidence type="ECO:0000256" key="10">
    <source>
        <dbReference type="ARBA" id="ARBA00022857"/>
    </source>
</evidence>
<feature type="region of interest" description="Disordered" evidence="18">
    <location>
        <begin position="1373"/>
        <end position="1486"/>
    </location>
</feature>
<dbReference type="Pfam" id="PF12130">
    <property type="entry name" value="bMERB_dom"/>
    <property type="match status" value="1"/>
</dbReference>
<feature type="region of interest" description="Disordered" evidence="18">
    <location>
        <begin position="1134"/>
        <end position="1167"/>
    </location>
</feature>
<dbReference type="InterPro" id="IPR057494">
    <property type="entry name" value="Rossman_Mical"/>
</dbReference>
<feature type="compositionally biased region" description="Polar residues" evidence="18">
    <location>
        <begin position="1468"/>
        <end position="1477"/>
    </location>
</feature>
<feature type="compositionally biased region" description="Polar residues" evidence="18">
    <location>
        <begin position="1243"/>
        <end position="1254"/>
    </location>
</feature>
<feature type="compositionally biased region" description="Basic residues" evidence="18">
    <location>
        <begin position="1792"/>
        <end position="1804"/>
    </location>
</feature>
<keyword evidence="14" id="KW-0009">Actin-binding</keyword>
<feature type="compositionally biased region" description="Low complexity" evidence="18">
    <location>
        <begin position="1453"/>
        <end position="1467"/>
    </location>
</feature>
<dbReference type="EC" id="1.14.13.225" evidence="4"/>
<feature type="compositionally biased region" description="Basic and acidic residues" evidence="18">
    <location>
        <begin position="1134"/>
        <end position="1151"/>
    </location>
</feature>
<organism evidence="22 23">
    <name type="scientific">Necator americanus</name>
    <name type="common">Human hookworm</name>
    <dbReference type="NCBI Taxonomy" id="51031"/>
    <lineage>
        <taxon>Eukaryota</taxon>
        <taxon>Metazoa</taxon>
        <taxon>Ecdysozoa</taxon>
        <taxon>Nematoda</taxon>
        <taxon>Chromadorea</taxon>
        <taxon>Rhabditida</taxon>
        <taxon>Rhabditina</taxon>
        <taxon>Rhabditomorpha</taxon>
        <taxon>Strongyloidea</taxon>
        <taxon>Ancylostomatidae</taxon>
        <taxon>Bunostominae</taxon>
        <taxon>Necator</taxon>
    </lineage>
</organism>
<dbReference type="SUPFAM" id="SSF51905">
    <property type="entry name" value="FAD/NAD(P)-binding domain"/>
    <property type="match status" value="1"/>
</dbReference>
<keyword evidence="11" id="KW-0560">Oxidoreductase</keyword>
<evidence type="ECO:0000259" key="21">
    <source>
        <dbReference type="PROSITE" id="PS51848"/>
    </source>
</evidence>
<evidence type="ECO:0000256" key="16">
    <source>
        <dbReference type="PROSITE-ProRule" id="PRU00125"/>
    </source>
</evidence>
<dbReference type="InterPro" id="IPR001781">
    <property type="entry name" value="Znf_LIM"/>
</dbReference>
<feature type="compositionally biased region" description="Acidic residues" evidence="18">
    <location>
        <begin position="2587"/>
        <end position="2610"/>
    </location>
</feature>
<dbReference type="InterPro" id="IPR036188">
    <property type="entry name" value="FAD/NAD-bd_sf"/>
</dbReference>
<dbReference type="InterPro" id="IPR022735">
    <property type="entry name" value="bMERB_dom"/>
</dbReference>
<dbReference type="PROSITE" id="PS51848">
    <property type="entry name" value="BMERB"/>
    <property type="match status" value="1"/>
</dbReference>
<keyword evidence="17" id="KW-0175">Coiled coil</keyword>
<dbReference type="Gene3D" id="2.10.110.10">
    <property type="entry name" value="Cysteine Rich Protein"/>
    <property type="match status" value="1"/>
</dbReference>
<comment type="caution">
    <text evidence="22">The sequence shown here is derived from an EMBL/GenBank/DDBJ whole genome shotgun (WGS) entry which is preliminary data.</text>
</comment>
<dbReference type="PROSITE" id="PS50023">
    <property type="entry name" value="LIM_DOMAIN_2"/>
    <property type="match status" value="1"/>
</dbReference>
<dbReference type="Pfam" id="PF00307">
    <property type="entry name" value="CH"/>
    <property type="match status" value="1"/>
</dbReference>
<keyword evidence="10" id="KW-0521">NADP</keyword>
<keyword evidence="5" id="KW-0963">Cytoplasm</keyword>
<evidence type="ECO:0000256" key="8">
    <source>
        <dbReference type="ARBA" id="ARBA00022827"/>
    </source>
</evidence>
<keyword evidence="9 16" id="KW-0862">Zinc</keyword>
<keyword evidence="23" id="KW-1185">Reference proteome</keyword>
<feature type="region of interest" description="Disordered" evidence="18">
    <location>
        <begin position="624"/>
        <end position="644"/>
    </location>
</feature>
<feature type="compositionally biased region" description="Basic and acidic residues" evidence="18">
    <location>
        <begin position="2518"/>
        <end position="2531"/>
    </location>
</feature>
<feature type="compositionally biased region" description="Acidic residues" evidence="18">
    <location>
        <begin position="1152"/>
        <end position="1167"/>
    </location>
</feature>
<comment type="similarity">
    <text evidence="3">Belongs to the Mical family.</text>
</comment>
<dbReference type="Gene3D" id="1.10.418.10">
    <property type="entry name" value="Calponin-like domain"/>
    <property type="match status" value="1"/>
</dbReference>
<feature type="compositionally biased region" description="Acidic residues" evidence="18">
    <location>
        <begin position="2475"/>
        <end position="2492"/>
    </location>
</feature>
<protein>
    <recommendedName>
        <fullName evidence="4">F-actin monooxygenase</fullName>
        <ecNumber evidence="4">1.14.13.225</ecNumber>
    </recommendedName>
</protein>
<dbReference type="InterPro" id="IPR001715">
    <property type="entry name" value="CH_dom"/>
</dbReference>
<keyword evidence="12" id="KW-0503">Monooxygenase</keyword>
<feature type="compositionally biased region" description="Polar residues" evidence="18">
    <location>
        <begin position="1321"/>
        <end position="1332"/>
    </location>
</feature>
<dbReference type="Proteomes" id="UP001303046">
    <property type="component" value="Unassembled WGS sequence"/>
</dbReference>
<evidence type="ECO:0000256" key="11">
    <source>
        <dbReference type="ARBA" id="ARBA00023002"/>
    </source>
</evidence>
<feature type="region of interest" description="Disordered" evidence="18">
    <location>
        <begin position="1006"/>
        <end position="1036"/>
    </location>
</feature>
<evidence type="ECO:0000256" key="9">
    <source>
        <dbReference type="ARBA" id="ARBA00022833"/>
    </source>
</evidence>
<feature type="coiled-coil region" evidence="17">
    <location>
        <begin position="1512"/>
        <end position="1554"/>
    </location>
</feature>
<evidence type="ECO:0000256" key="12">
    <source>
        <dbReference type="ARBA" id="ARBA00023033"/>
    </source>
</evidence>
<feature type="region of interest" description="Disordered" evidence="18">
    <location>
        <begin position="2470"/>
        <end position="2650"/>
    </location>
</feature>
<evidence type="ECO:0000256" key="7">
    <source>
        <dbReference type="ARBA" id="ARBA00022723"/>
    </source>
</evidence>
<feature type="domain" description="LIM zinc-binding" evidence="20">
    <location>
        <begin position="924"/>
        <end position="991"/>
    </location>
</feature>
<keyword evidence="13 16" id="KW-0440">LIM domain</keyword>
<sequence>MDTGAVFENFVTASTFRSIQNAFYQLCIVADIDPSDSVNVYKKLRLLDDWKAQKLFKLLDKKWELAEYKKQKAGERLNVFVIGAGPCGLRAAIECALLGSRVVLVEQRDRFSRNNVLHLWEFVIQDLKSLGAKIFYPKFCTGSIEHISIRQLQCILLKVALCFGVQIHDSVSFVQLLFPKMQDNHVTGFRACLEPKGHILSDYDIDVLIAADGKRNTVPGFPREEMRGKLAIGITANFINNKTPAEERVPEISGVAYIFNQSFFKEMYAKTGVDLENIVYYKDDTHYFVMCAKKQSLLDMGVILQDNEDVSQLLSSQNVDQEALCRYAQAAADFATNGKLPALNFAKNHRGEEDIAMFDFTSLYSSKCSVRLVERMNRYLLMGIVGDSLHEPFWPTGSGCARGFLGVLDTAWLVREYGLNQRGPLEMIAERESIYRLLAQVTKDNMNKAISKYTIDPRTRYVSLETTLQPEDVVQIVSSDNPRMAPIGQALVLNNASSVHTNPALRKYSLWKFCHHALAPYKIKLFDLDGCWSDGRALAGLVAKFRPGALDYFKVISMQDAEERLQAAFNAVREEMGILQPCAVHGWANLRENAKYDYIEKIVHYIRTDNNHLKNAMVTLRSHAVQKRKNQKPVTSSNPKKSGPIQRLADNLIRCSSFAAPNTMTVENTVLSSSACIRPDNDLENEFELDGIPKRNSTVIRRYSYKTLTEQKDEDAKHFTKRPHVDRLNPELVQKVERIVSGDVTQERITEFYLEKNRKAERLTQKLPKNDIEEMEKKLEHSGMGVLYTKKEHISSQDEKIIRTNAAHARKEAESGFSNEEKKSRFKEYDNKIAKSDEVMKRRDLAGVDPFEKWRLPNPYPTAMAENDTPKSSVPPAPPQKTKVISQQNDGVIMRPVAPVQPKRHMSAPVMPSAYDSVNARRQENCRLCEKVVYLAERMQVESMFVHKNCFRCAYCNQPLRLGEYGKDKDLEYHYPRRFFCKTHLRTPLKEKIARIQRAIRMLEKNANRDQEMSTANDVSPTAEAPSIAPKSDDPVTQCSTTLSFFSPEQLRERTVQRIRECGVSGPISPISEIASIDERTPERAEFSNQLRKSSLVLVADTKSPELEFNTSNSSFGSDYESECDACSSCSLRSCEDADRSSPARSCRSDDESSATEGEDDALEEGDLEELEKTVLQFSDENPERPLTDAQVVSVINKINERRNAQLTTPRNSSESPVQNGVPEEKFYTPRELFFRDMGGSTNGSSTSAQNINGNKLAEDDFSTPRAAPDAWDIRKKKAEDLERLRTESRLKAKLKTDEELGLDNPSGERRSAPAVEHQHSNAVLNRSNTVSPPRGRGSLEIDAMAAAKIVRSFTVSAGDVDRNIVKAVDENEEMRAEDNKAPIQPALSIPKTPTTGLLSRLFSPNALRRPQRSKSPHVNPERIHSESRKETNMLGSTFRRFKLKREEHSAKDTASSSAHSSPCTSPNPVLSLSGSEPDNRDVPCAAVAPSPRLEAAASNSPTHISVNERNIRLFQKRAEKIRRQHDDERRRSAQEIQRGLQECEIRLEEIKSVGQSLEMKLLEDPENGWAMESWFALVHEREVLKCKEEMLRLSKKEMELEVKYRDLNLRFKQLGEGMNDNLAANSDLLAAMLAVVEEKKEVNKLSENAKQCYKKACKFVVRSSYRNVQTSSQPTREILLLSTVVALSYKYLLVRIIVFISSGMIAKRSKKHFKAKFNRNKRRGSHNLRESVESVGCGHADGSARISKGKNTHRGVSHTFFDESDVDNSVESLAETSGNGVSKEIAEVVKGRAKQRRKRKRRQSSTGSVGKRHRVSSTTDVHTDTNASDTPDILDKLEKPTQGSCGKITGELPADVKRILIDRLSSTPAFLKLSLLNHEWRELCVEQASRWSRIGLTVDVARFFRDNNPFLRTFVEDDCGGQTKAFHNDVRKVVRMLVRLAEFGSGEKGNRRLVLENFTPKSIGWFHSYSEEQLSICPVILREKIRDLFLIHFNKTSKYVYSEPFFDSAMFINMVYHCQDNVTSLNLGDLEGAERILRCTFHNLEELIWHSAELDDLADLNFPKLSVLSLTAKASSMYGFNILRRCPSLSCLYTGLRVPDNPTRFDLDVLLRCYQSFWNTSASEEEENDDDSDADKSTYIITTLPKLNYIGFWNAPEKLLAIMGRYGVRFETLQFGQLNQALTRLCSLDSVMQALFKFNQPKYECYKVDVSHLRMYLHAMPVVSLDYYLPQLMMGVNDAFCSIRSLDLFVHCTFSATMPSSWVLDGRFKNSRSKLKRLTHFSLHIDGFCVFDDLDCHLPPCITCVSISVSLPAIGASKSVASLLSFVKRLADVNGYPDLEELHLQVWGVRCAESLLNQVADHLSDIRRLSIIAMPVEEQRDRLIDLIKHVVENCPRLVSLNLSAEMTRLLLGEHGDLWRTNWRQAIALLRADCGFPGMCELGVSCLPRTYGYDDYVVTPHYPEVTEANIGSEAFSEDENEEGESSEADDSDSCSNDSFVVDGSDEESEGESDDEIDHYDRLLEEETDRRHERYLRKQARRPSTSPEDPVQEQDDGDEDDSDVEYITDYEDEEDESQNNYMHPMIDAEAEEVESGMESSEQSDTEPEGEDIVYSSDQEMLEAEAQMVNARPRRNQIQASRNKRIIESDSD</sequence>
<dbReference type="SUPFAM" id="SSF47576">
    <property type="entry name" value="Calponin-homology domain, CH-domain"/>
    <property type="match status" value="1"/>
</dbReference>
<comment type="cofactor">
    <cofactor evidence="1">
        <name>FAD</name>
        <dbReference type="ChEBI" id="CHEBI:57692"/>
    </cofactor>
</comment>
<feature type="compositionally biased region" description="Basic and acidic residues" evidence="18">
    <location>
        <begin position="1420"/>
        <end position="1432"/>
    </location>
</feature>
<evidence type="ECO:0000256" key="6">
    <source>
        <dbReference type="ARBA" id="ARBA00022630"/>
    </source>
</evidence>
<dbReference type="PROSITE" id="PS50021">
    <property type="entry name" value="CH"/>
    <property type="match status" value="1"/>
</dbReference>
<evidence type="ECO:0000256" key="5">
    <source>
        <dbReference type="ARBA" id="ARBA00022490"/>
    </source>
</evidence>
<evidence type="ECO:0000256" key="13">
    <source>
        <dbReference type="ARBA" id="ARBA00023038"/>
    </source>
</evidence>
<feature type="region of interest" description="Disordered" evidence="18">
    <location>
        <begin position="1241"/>
        <end position="1268"/>
    </location>
</feature>
<dbReference type="CDD" id="cd09358">
    <property type="entry name" value="LIM_Mical_like"/>
    <property type="match status" value="1"/>
</dbReference>
<evidence type="ECO:0000259" key="20">
    <source>
        <dbReference type="PROSITE" id="PS50023"/>
    </source>
</evidence>
<evidence type="ECO:0000256" key="3">
    <source>
        <dbReference type="ARBA" id="ARBA00008223"/>
    </source>
</evidence>
<feature type="region of interest" description="Disordered" evidence="18">
    <location>
        <begin position="1719"/>
        <end position="1753"/>
    </location>
</feature>
<evidence type="ECO:0000256" key="4">
    <source>
        <dbReference type="ARBA" id="ARBA00012709"/>
    </source>
</evidence>
<feature type="compositionally biased region" description="Acidic residues" evidence="18">
    <location>
        <begin position="2503"/>
        <end position="2517"/>
    </location>
</feature>
<evidence type="ECO:0000259" key="19">
    <source>
        <dbReference type="PROSITE" id="PS50021"/>
    </source>
</evidence>
<feature type="compositionally biased region" description="Polar residues" evidence="18">
    <location>
        <begin position="1205"/>
        <end position="1219"/>
    </location>
</feature>
<name>A0ABR1CKJ0_NECAM</name>
<feature type="region of interest" description="Disordered" evidence="18">
    <location>
        <begin position="1785"/>
        <end position="1849"/>
    </location>
</feature>
<feature type="compositionally biased region" description="Basic and acidic residues" evidence="18">
    <location>
        <begin position="1307"/>
        <end position="1320"/>
    </location>
</feature>
<feature type="region of interest" description="Disordered" evidence="18">
    <location>
        <begin position="1203"/>
        <end position="1222"/>
    </location>
</feature>
<dbReference type="InterPro" id="IPR050540">
    <property type="entry name" value="F-actin_Monoox_Mical"/>
</dbReference>
<dbReference type="PANTHER" id="PTHR23167:SF54">
    <property type="entry name" value="[F-ACTIN]-MONOOXYGENASE MICAL"/>
    <property type="match status" value="1"/>
</dbReference>
<dbReference type="SMART" id="SM00132">
    <property type="entry name" value="LIM"/>
    <property type="match status" value="1"/>
</dbReference>
<dbReference type="SMART" id="SM01203">
    <property type="entry name" value="DUF3585"/>
    <property type="match status" value="1"/>
</dbReference>
<evidence type="ECO:0000256" key="2">
    <source>
        <dbReference type="ARBA" id="ARBA00004496"/>
    </source>
</evidence>
<dbReference type="Gene3D" id="3.50.50.60">
    <property type="entry name" value="FAD/NAD(P)-binding domain"/>
    <property type="match status" value="1"/>
</dbReference>
<evidence type="ECO:0000256" key="18">
    <source>
        <dbReference type="SAM" id="MobiDB-lite"/>
    </source>
</evidence>
<gene>
    <name evidence="22" type="primary">Necator_chrII.g7999</name>
    <name evidence="22" type="ORF">RB195_020205</name>
</gene>
<feature type="domain" description="Calponin-homology (CH)" evidence="19">
    <location>
        <begin position="504"/>
        <end position="607"/>
    </location>
</feature>
<dbReference type="Pfam" id="PF25413">
    <property type="entry name" value="Rossman_Mical"/>
    <property type="match status" value="1"/>
</dbReference>
<feature type="region of interest" description="Disordered" evidence="18">
    <location>
        <begin position="1297"/>
        <end position="1337"/>
    </location>
</feature>
<evidence type="ECO:0000256" key="14">
    <source>
        <dbReference type="ARBA" id="ARBA00023203"/>
    </source>
</evidence>
<dbReference type="EMBL" id="JAVFWL010000002">
    <property type="protein sequence ID" value="KAK6737970.1"/>
    <property type="molecule type" value="Genomic_DNA"/>
</dbReference>
<dbReference type="SUPFAM" id="SSF57716">
    <property type="entry name" value="Glucocorticoid receptor-like (DNA-binding domain)"/>
    <property type="match status" value="1"/>
</dbReference>
<proteinExistence type="inferred from homology"/>
<comment type="catalytic activity">
    <reaction evidence="15">
        <text>L-methionyl-[F-actin] + NADPH + O2 + H(+) = L-methionyl-(R)-S-oxide-[F-actin] + NADP(+) + H2O</text>
        <dbReference type="Rhea" id="RHEA:51308"/>
        <dbReference type="Rhea" id="RHEA-COMP:12953"/>
        <dbReference type="Rhea" id="RHEA-COMP:12956"/>
        <dbReference type="ChEBI" id="CHEBI:15377"/>
        <dbReference type="ChEBI" id="CHEBI:15378"/>
        <dbReference type="ChEBI" id="CHEBI:15379"/>
        <dbReference type="ChEBI" id="CHEBI:16044"/>
        <dbReference type="ChEBI" id="CHEBI:45764"/>
        <dbReference type="ChEBI" id="CHEBI:57783"/>
        <dbReference type="ChEBI" id="CHEBI:58349"/>
        <dbReference type="EC" id="1.14.13.225"/>
    </reaction>
</comment>